<gene>
    <name evidence="5" type="ORF">SAMN00790413_06274</name>
</gene>
<dbReference type="InterPro" id="IPR020084">
    <property type="entry name" value="NUDIX_hydrolase_CS"/>
</dbReference>
<reference evidence="5 6" key="1">
    <citation type="submission" date="2017-04" db="EMBL/GenBank/DDBJ databases">
        <authorList>
            <person name="Afonso C.L."/>
            <person name="Miller P.J."/>
            <person name="Scott M.A."/>
            <person name="Spackman E."/>
            <person name="Goraichik I."/>
            <person name="Dimitrov K.M."/>
            <person name="Suarez D.L."/>
            <person name="Swayne D.E."/>
        </authorList>
    </citation>
    <scope>NUCLEOTIDE SEQUENCE [LARGE SCALE GENOMIC DNA]</scope>
    <source>
        <strain evidence="5 6">KR-140</strain>
    </source>
</reference>
<evidence type="ECO:0000256" key="3">
    <source>
        <dbReference type="RuleBase" id="RU003476"/>
    </source>
</evidence>
<dbReference type="InterPro" id="IPR015797">
    <property type="entry name" value="NUDIX_hydrolase-like_dom_sf"/>
</dbReference>
<dbReference type="InterPro" id="IPR020476">
    <property type="entry name" value="Nudix_hydrolase"/>
</dbReference>
<dbReference type="PROSITE" id="PS00893">
    <property type="entry name" value="NUDIX_BOX"/>
    <property type="match status" value="1"/>
</dbReference>
<dbReference type="RefSeq" id="WP_084051124.1">
    <property type="nucleotide sequence ID" value="NZ_FWWU01000010.1"/>
</dbReference>
<evidence type="ECO:0000256" key="2">
    <source>
        <dbReference type="ARBA" id="ARBA00022801"/>
    </source>
</evidence>
<dbReference type="AlphaFoldDB" id="A0A1W1VUJ3"/>
<name>A0A1W1VUJ3_9DEIO</name>
<dbReference type="Gene3D" id="3.90.79.10">
    <property type="entry name" value="Nucleoside Triphosphate Pyrophosphohydrolase"/>
    <property type="match status" value="1"/>
</dbReference>
<proteinExistence type="inferred from homology"/>
<dbReference type="GO" id="GO:0016787">
    <property type="term" value="F:hydrolase activity"/>
    <property type="evidence" value="ECO:0007669"/>
    <property type="project" value="UniProtKB-KW"/>
</dbReference>
<accession>A0A1W1VUJ3</accession>
<keyword evidence="6" id="KW-1185">Reference proteome</keyword>
<dbReference type="Pfam" id="PF00293">
    <property type="entry name" value="NUDIX"/>
    <property type="match status" value="1"/>
</dbReference>
<comment type="cofactor">
    <cofactor evidence="1">
        <name>Mg(2+)</name>
        <dbReference type="ChEBI" id="CHEBI:18420"/>
    </cofactor>
</comment>
<evidence type="ECO:0000256" key="1">
    <source>
        <dbReference type="ARBA" id="ARBA00001946"/>
    </source>
</evidence>
<dbReference type="SUPFAM" id="SSF55811">
    <property type="entry name" value="Nudix"/>
    <property type="match status" value="1"/>
</dbReference>
<dbReference type="PANTHER" id="PTHR43046:SF2">
    <property type="entry name" value="8-OXO-DGTP DIPHOSPHATASE-RELATED"/>
    <property type="match status" value="1"/>
</dbReference>
<dbReference type="EMBL" id="FWWU01000010">
    <property type="protein sequence ID" value="SMB96996.1"/>
    <property type="molecule type" value="Genomic_DNA"/>
</dbReference>
<evidence type="ECO:0000313" key="5">
    <source>
        <dbReference type="EMBL" id="SMB96996.1"/>
    </source>
</evidence>
<dbReference type="PRINTS" id="PR00502">
    <property type="entry name" value="NUDIXFAMILY"/>
</dbReference>
<dbReference type="PANTHER" id="PTHR43046">
    <property type="entry name" value="GDP-MANNOSE MANNOSYL HYDROLASE"/>
    <property type="match status" value="1"/>
</dbReference>
<protein>
    <submittedName>
        <fullName evidence="5">ADP-ribose pyrophosphatase YjhB, NUDIX family</fullName>
    </submittedName>
</protein>
<dbReference type="InterPro" id="IPR000086">
    <property type="entry name" value="NUDIX_hydrolase_dom"/>
</dbReference>
<dbReference type="CDD" id="cd02883">
    <property type="entry name" value="NUDIX_Hydrolase"/>
    <property type="match status" value="1"/>
</dbReference>
<comment type="similarity">
    <text evidence="3">Belongs to the Nudix hydrolase family.</text>
</comment>
<dbReference type="OrthoDB" id="9810648at2"/>
<keyword evidence="2 3" id="KW-0378">Hydrolase</keyword>
<evidence type="ECO:0000313" key="6">
    <source>
        <dbReference type="Proteomes" id="UP000192582"/>
    </source>
</evidence>
<dbReference type="Proteomes" id="UP000192582">
    <property type="component" value="Unassembled WGS sequence"/>
</dbReference>
<dbReference type="PROSITE" id="PS51462">
    <property type="entry name" value="NUDIX"/>
    <property type="match status" value="1"/>
</dbReference>
<organism evidence="5 6">
    <name type="scientific">Deinococcus hopiensis KR-140</name>
    <dbReference type="NCBI Taxonomy" id="695939"/>
    <lineage>
        <taxon>Bacteria</taxon>
        <taxon>Thermotogati</taxon>
        <taxon>Deinococcota</taxon>
        <taxon>Deinococci</taxon>
        <taxon>Deinococcales</taxon>
        <taxon>Deinococcaceae</taxon>
        <taxon>Deinococcus</taxon>
    </lineage>
</organism>
<dbReference type="STRING" id="695939.SAMN00790413_06274"/>
<sequence length="150" mass="16575">MTLPHRQCAASLIFNEEGQVLLVRQNYGAYRWGAPGGIVDPGETPMQAARREAVEETGVQIKILRLVGLYLLQGGGWPDILAHVFEAQIVEGQPIIVNPEEIAECAWYSADATPEDMVHDIEAALEDVQAGRHGVVRTVLRKREMKAFTL</sequence>
<feature type="domain" description="Nudix hydrolase" evidence="4">
    <location>
        <begin position="4"/>
        <end position="130"/>
    </location>
</feature>
<evidence type="ECO:0000259" key="4">
    <source>
        <dbReference type="PROSITE" id="PS51462"/>
    </source>
</evidence>